<dbReference type="InterPro" id="IPR013103">
    <property type="entry name" value="RVT_2"/>
</dbReference>
<keyword evidence="6" id="KW-0611">Plant defense</keyword>
<dbReference type="Pfam" id="PF23559">
    <property type="entry name" value="WHD_DRP"/>
    <property type="match status" value="1"/>
</dbReference>
<feature type="region of interest" description="Disordered" evidence="8">
    <location>
        <begin position="2144"/>
        <end position="2268"/>
    </location>
</feature>
<accession>A0AA38W267</accession>
<feature type="compositionally biased region" description="Low complexity" evidence="8">
    <location>
        <begin position="1633"/>
        <end position="1656"/>
    </location>
</feature>
<dbReference type="GO" id="GO:0005524">
    <property type="term" value="F:ATP binding"/>
    <property type="evidence" value="ECO:0007669"/>
    <property type="project" value="UniProtKB-KW"/>
</dbReference>
<dbReference type="GO" id="GO:0004190">
    <property type="term" value="F:aspartic-type endopeptidase activity"/>
    <property type="evidence" value="ECO:0007669"/>
    <property type="project" value="UniProtKB-KW"/>
</dbReference>
<feature type="compositionally biased region" description="Polar residues" evidence="8">
    <location>
        <begin position="1715"/>
        <end position="1727"/>
    </location>
</feature>
<evidence type="ECO:0000256" key="8">
    <source>
        <dbReference type="SAM" id="MobiDB-lite"/>
    </source>
</evidence>
<dbReference type="InterPro" id="IPR025724">
    <property type="entry name" value="GAG-pre-integrase_dom"/>
</dbReference>
<keyword evidence="2" id="KW-0433">Leucine-rich repeat</keyword>
<dbReference type="Pfam" id="PF18052">
    <property type="entry name" value="Rx_N"/>
    <property type="match status" value="1"/>
</dbReference>
<keyword evidence="4" id="KW-0547">Nucleotide-binding</keyword>
<dbReference type="Pfam" id="PF25597">
    <property type="entry name" value="SH3_retrovirus"/>
    <property type="match status" value="1"/>
</dbReference>
<dbReference type="PROSITE" id="PS50994">
    <property type="entry name" value="INTEGRASE"/>
    <property type="match status" value="1"/>
</dbReference>
<dbReference type="SUPFAM" id="SSF52058">
    <property type="entry name" value="L domain-like"/>
    <property type="match status" value="2"/>
</dbReference>
<dbReference type="FunFam" id="3.40.50.300:FF:001091">
    <property type="entry name" value="Probable disease resistance protein At1g61300"/>
    <property type="match status" value="1"/>
</dbReference>
<dbReference type="InterPro" id="IPR012337">
    <property type="entry name" value="RNaseH-like_sf"/>
</dbReference>
<dbReference type="Pfam" id="PF22936">
    <property type="entry name" value="Pol_BBD"/>
    <property type="match status" value="1"/>
</dbReference>
<dbReference type="EMBL" id="JARYMX010000006">
    <property type="protein sequence ID" value="KAJ9543632.1"/>
    <property type="molecule type" value="Genomic_DNA"/>
</dbReference>
<dbReference type="PANTHER" id="PTHR36766">
    <property type="entry name" value="PLANT BROAD-SPECTRUM MILDEW RESISTANCE PROTEIN RPW8"/>
    <property type="match status" value="1"/>
</dbReference>
<dbReference type="InterPro" id="IPR002182">
    <property type="entry name" value="NB-ARC"/>
</dbReference>
<dbReference type="Gene3D" id="1.10.8.430">
    <property type="entry name" value="Helical domain of apoptotic protease-activating factors"/>
    <property type="match status" value="1"/>
</dbReference>
<organism evidence="10 11">
    <name type="scientific">Centaurea solstitialis</name>
    <name type="common">yellow star-thistle</name>
    <dbReference type="NCBI Taxonomy" id="347529"/>
    <lineage>
        <taxon>Eukaryota</taxon>
        <taxon>Viridiplantae</taxon>
        <taxon>Streptophyta</taxon>
        <taxon>Embryophyta</taxon>
        <taxon>Tracheophyta</taxon>
        <taxon>Spermatophyta</taxon>
        <taxon>Magnoliopsida</taxon>
        <taxon>eudicotyledons</taxon>
        <taxon>Gunneridae</taxon>
        <taxon>Pentapetalae</taxon>
        <taxon>asterids</taxon>
        <taxon>campanulids</taxon>
        <taxon>Asterales</taxon>
        <taxon>Asteraceae</taxon>
        <taxon>Carduoideae</taxon>
        <taxon>Cardueae</taxon>
        <taxon>Centaureinae</taxon>
        <taxon>Centaurea</taxon>
    </lineage>
</organism>
<dbReference type="InterPro" id="IPR042197">
    <property type="entry name" value="Apaf_helical"/>
</dbReference>
<dbReference type="SUPFAM" id="SSF53098">
    <property type="entry name" value="Ribonuclease H-like"/>
    <property type="match status" value="1"/>
</dbReference>
<dbReference type="SUPFAM" id="SSF56672">
    <property type="entry name" value="DNA/RNA polymerases"/>
    <property type="match status" value="1"/>
</dbReference>
<keyword evidence="5" id="KW-0064">Aspartyl protease</keyword>
<dbReference type="GO" id="GO:0003676">
    <property type="term" value="F:nucleic acid binding"/>
    <property type="evidence" value="ECO:0007669"/>
    <property type="project" value="InterPro"/>
</dbReference>
<dbReference type="InterPro" id="IPR032675">
    <property type="entry name" value="LRR_dom_sf"/>
</dbReference>
<dbReference type="Pfam" id="PF07727">
    <property type="entry name" value="RVT_2"/>
    <property type="match status" value="1"/>
</dbReference>
<keyword evidence="5" id="KW-0378">Hydrolase</keyword>
<evidence type="ECO:0000256" key="3">
    <source>
        <dbReference type="ARBA" id="ARBA00022737"/>
    </source>
</evidence>
<dbReference type="CDD" id="cd09272">
    <property type="entry name" value="RNase_HI_RT_Ty1"/>
    <property type="match status" value="1"/>
</dbReference>
<evidence type="ECO:0000313" key="10">
    <source>
        <dbReference type="EMBL" id="KAJ9543632.1"/>
    </source>
</evidence>
<dbReference type="InterPro" id="IPR036388">
    <property type="entry name" value="WH-like_DNA-bd_sf"/>
</dbReference>
<dbReference type="Gene3D" id="1.10.10.10">
    <property type="entry name" value="Winged helix-like DNA-binding domain superfamily/Winged helix DNA-binding domain"/>
    <property type="match status" value="1"/>
</dbReference>
<evidence type="ECO:0000259" key="9">
    <source>
        <dbReference type="PROSITE" id="PS50994"/>
    </source>
</evidence>
<dbReference type="SUPFAM" id="SSF52540">
    <property type="entry name" value="P-loop containing nucleoside triphosphate hydrolases"/>
    <property type="match status" value="1"/>
</dbReference>
<evidence type="ECO:0000313" key="11">
    <source>
        <dbReference type="Proteomes" id="UP001172457"/>
    </source>
</evidence>
<proteinExistence type="inferred from homology"/>
<dbReference type="InterPro" id="IPR027417">
    <property type="entry name" value="P-loop_NTPase"/>
</dbReference>
<dbReference type="InterPro" id="IPR057670">
    <property type="entry name" value="SH3_retrovirus"/>
</dbReference>
<evidence type="ECO:0000256" key="4">
    <source>
        <dbReference type="ARBA" id="ARBA00022741"/>
    </source>
</evidence>
<evidence type="ECO:0000256" key="7">
    <source>
        <dbReference type="ARBA" id="ARBA00022840"/>
    </source>
</evidence>
<dbReference type="GO" id="GO:0043531">
    <property type="term" value="F:ADP binding"/>
    <property type="evidence" value="ECO:0007669"/>
    <property type="project" value="InterPro"/>
</dbReference>
<keyword evidence="7" id="KW-0067">ATP-binding</keyword>
<dbReference type="Pfam" id="PF25019">
    <property type="entry name" value="LRR_R13L1-DRL21"/>
    <property type="match status" value="1"/>
</dbReference>
<dbReference type="PRINTS" id="PR00364">
    <property type="entry name" value="DISEASERSIST"/>
</dbReference>
<evidence type="ECO:0000256" key="5">
    <source>
        <dbReference type="ARBA" id="ARBA00022750"/>
    </source>
</evidence>
<dbReference type="Gene3D" id="1.20.5.4130">
    <property type="match status" value="1"/>
</dbReference>
<dbReference type="Gene3D" id="3.40.50.300">
    <property type="entry name" value="P-loop containing nucleotide triphosphate hydrolases"/>
    <property type="match status" value="1"/>
</dbReference>
<feature type="compositionally biased region" description="Pro residues" evidence="8">
    <location>
        <begin position="2212"/>
        <end position="2247"/>
    </location>
</feature>
<feature type="region of interest" description="Disordered" evidence="8">
    <location>
        <begin position="1715"/>
        <end position="1738"/>
    </location>
</feature>
<reference evidence="10" key="1">
    <citation type="submission" date="2023-03" db="EMBL/GenBank/DDBJ databases">
        <title>Chromosome-scale reference genome and RAD-based genetic map of yellow starthistle (Centaurea solstitialis) reveal putative structural variation and QTLs associated with invader traits.</title>
        <authorList>
            <person name="Reatini B."/>
            <person name="Cang F.A."/>
            <person name="Jiang Q."/>
            <person name="Mckibben M.T.W."/>
            <person name="Barker M.S."/>
            <person name="Rieseberg L.H."/>
            <person name="Dlugosch K.M."/>
        </authorList>
    </citation>
    <scope>NUCLEOTIDE SEQUENCE</scope>
    <source>
        <strain evidence="10">CAN-66</strain>
        <tissue evidence="10">Leaf</tissue>
    </source>
</reference>
<dbReference type="InterPro" id="IPR058922">
    <property type="entry name" value="WHD_DRP"/>
</dbReference>
<dbReference type="InterPro" id="IPR056789">
    <property type="entry name" value="LRR_R13L1-DRL21"/>
</dbReference>
<feature type="region of interest" description="Disordered" evidence="8">
    <location>
        <begin position="1620"/>
        <end position="1669"/>
    </location>
</feature>
<evidence type="ECO:0000256" key="6">
    <source>
        <dbReference type="ARBA" id="ARBA00022821"/>
    </source>
</evidence>
<dbReference type="Pfam" id="PF14223">
    <property type="entry name" value="Retrotran_gag_2"/>
    <property type="match status" value="1"/>
</dbReference>
<dbReference type="Gene3D" id="3.80.10.10">
    <property type="entry name" value="Ribonuclease Inhibitor"/>
    <property type="match status" value="3"/>
</dbReference>
<dbReference type="InterPro" id="IPR001584">
    <property type="entry name" value="Integrase_cat-core"/>
</dbReference>
<evidence type="ECO:0000256" key="1">
    <source>
        <dbReference type="ARBA" id="ARBA00008894"/>
    </source>
</evidence>
<feature type="compositionally biased region" description="Low complexity" evidence="8">
    <location>
        <begin position="2154"/>
        <end position="2164"/>
    </location>
</feature>
<dbReference type="Pfam" id="PF00931">
    <property type="entry name" value="NB-ARC"/>
    <property type="match status" value="1"/>
</dbReference>
<dbReference type="InterPro" id="IPR036397">
    <property type="entry name" value="RNaseH_sf"/>
</dbReference>
<dbReference type="InterPro" id="IPR054722">
    <property type="entry name" value="PolX-like_BBD"/>
</dbReference>
<comment type="similarity">
    <text evidence="1">Belongs to the disease resistance NB-LRR family.</text>
</comment>
<name>A0AA38W267_9ASTR</name>
<dbReference type="GO" id="GO:0015074">
    <property type="term" value="P:DNA integration"/>
    <property type="evidence" value="ECO:0007669"/>
    <property type="project" value="InterPro"/>
</dbReference>
<dbReference type="InterPro" id="IPR041118">
    <property type="entry name" value="Rx_N"/>
</dbReference>
<feature type="compositionally biased region" description="Pro residues" evidence="8">
    <location>
        <begin position="2167"/>
        <end position="2202"/>
    </location>
</feature>
<dbReference type="PANTHER" id="PTHR36766:SF61">
    <property type="entry name" value="NB-ARC DOMAIN DISEASE RESISTANCE PROTEIN"/>
    <property type="match status" value="1"/>
</dbReference>
<dbReference type="Pfam" id="PF13976">
    <property type="entry name" value="gag_pre-integrs"/>
    <property type="match status" value="1"/>
</dbReference>
<sequence length="2769" mass="312061">MVAEIFLSAFITVLFEKLSSGDLISLARSEGIDVQLNKWKDTLSLIQAVLADAGEKHLRDRSVEVWLNKLQHLAYDIDDLLDDLATEAMRRQVKQEPYANTSTSKVLKIIPKISNFTPRNLMYGRKMSSKLNEVTAKLRHLVEEKNILGLNTNVGRPSIASRRSKETSLVEVSKIVGREGDKEVLLGKLLENESCSENVSVVSIVGLGGIGKTTLAQVLYNEKKVKDHFELMAWVCVSDEFDVLKISNTILQVVSGEDKKFEDLNQLQESLLEKLSKKRFLLILDDVWNEDYTEWELLRRPFIVGAPGSKIIVTTRKTTVASMMDSDQAYPMKLLSKEEAISLLAQHALGKQNFDSHPTLKLHGEGIVKKCGGLPLALITIGRVLRTKANNEEWEELLDSEIWNLQYGDKILPALRLSYYDLPPYLKQMFAYCCLFPKDYVFYKDELVFLWMAEGFLHESNGSKSMENLGRECFEELRSRSFFQHLSNDNSSLYTMHDLVNELATSVAGEFFFTLDDKVNAYDKNEALEKFHHLSFVRKKYGVYRKFKALQRARRLRTFLGVSGIGERSHLSDNVLFELIPQLQFLRVLSLATYSITEVPQSIGSLKHLRYLNFFNTLITCLPEQVGDLHNLQSLMLSNCVKLLSLPDAVVKLKNLRHLYINNTPKLNKMPLGIGGLAGLRTLSKVIVGKANGFKISDLKGLLHLQGKLLIQGLHMVNNPVHAKDADLLQKKGLIELEMEWSDVCDDSRNEIIEYEVLEGLRPYEKLSSLKILNYMGMKFPSWVGDPSFVHLTQLTLRGCRNCKCLPTLGHLWSLKWLFVGSMSVLKRLGSEFLGTANSLHDIAFPSLEVLKFSDMQDWEVWSSNVGDKDGMVGSYPCLREICIINCPKLNAVEIEVIPSLRGLYIEECSVEVLRSMVGVSPSIHRLTMMNIKGLTHLHGDVLEHIGEVKYLFIKECNELGYLWESKLEACEILKSVRDMTVESCKNLVSLVDKESNLGISSKFVGHVSFVDCPKLMSYSCPNSMERLVISNCHSVTSLTFPTGHDLPSTLKHLGIRSSRTLEVSWLNNYLSSLGSLWISGLPNVRSLPEGCLLHLTDLHIEGCENIESIPENGFGFLPLLCLRRLHINECKNLTSFPHEHLQSLTSFVELRITDCPRMDCSFPCGIWPPNFRILEIGGLQKPMSEWGMQNFPSSLVSLYLYGQNSRVVSFASSLSLLVPPSLTYLYVNGFVELESLSKGLQHLTCLETLMIVSCPKLKDMPETLLSLLTSLWVLSCPKLEKRLIEIGLNSFPEVFCLDGMAKESQPVIYRHDVLFNKSGIESFQELIGKTKKNLFQVLFTFKILHATVANPNSAVSNPNSAVATSGVLPTCRRNLRPKTHFFVTMAAILTFTNQEKTTHNSHKFAFTLKPTNYGYWRSMVESFLTSHNLYGYVDGTIPCPESKVTNESATTDNPSYQPWVSNDAHIRMLIISTVSEESFQHIQGKTSREVWLSLERAYAPVASSHEFTLKSQLLRITMKGDEKPAEYLSRAQEYATALANIGEPMKDKDLVMLTLAGLREEYNGSWQPIRKFPRLFLATASPTQQPLTTASTPLQQPNLDSIQQQLHNLQLMATQLGYQLNPAPSPRPQTYFGSRSFNNNRGGRGSRGSSRGNSRAAFNSRNRDSNGARQFSWASTQNMVYGHCNRCGIGHLPSQCPNQPNQSRTAPQANYATYSDVGSQSGSTWRPDTGANHHATPDLSSIDNSEAYFGNDSLLVGDGNSIPIFHIGSSKIYSPTKTFNLSNILHVPELKQNLLSVQKFCVDNNVFFEFHSSYFVVKDESTRTILLTGPSEQGLYSIRLPKLKSLPKVAFTAIKASSNIWHQRLGHPHAQVFRSIISHCSLPVSDKLSNNLCSSCQLGKSSKLSLPDSSFRSNNFLDLVYCDVWGHSHTPSFDGYRFFLLCVDHHSRYMWFYPLVQKFDVYTVLTNFIKMAERQFNTKLKCIQSDWGGEFRPLTTFCRNLGIIHRRSCPHTSEQNGIVERRHRHVVETGLTLLAQSSLPQRFWQFAFETAVYLINRLPSRVSSNKSPYEHVFKRKPDYSFLRVFGCQCFPYLRPYNRHKIDFRSTPCVFLGYSPVHHGYQCFDPSTERIYIARHVRFNEHVFSYHPPTPTQSSSRSDSPYISIFPNPPPGFPTEPNSPPPSPTVPLPQPEPTSPPPPPSPTTTSATSPTIPTPETPNPTPGPPSEPNSIPTQPPPAPRPRPPNLRPNPKQTTRYDPAAYNATTTPTLPVEPTSFTVANKYIEWRQAMADELAALHRNGTWTLVPPVPNTNVVDSKWVYRLKTDQDGKISRYKARLVAKGFHQQHGVDYHETFSPVIKPATIRTVLSLAVANKWSLRQLDIQTAFLHGDLQETVYMRQPPGFVDPDRPDYVCLLNKSLYGLKQAPRAWFTKLSTALHQLGFYGSKTDPSLFILNSSGTLVYLLVYVDDIIITVVHHGSDLVLSQRKYVLDILHRVGLADCKPVSSPMSTSQVFLPDDSPLLDDPSRYRQIVGALQYATLSRPDIAFAVNKVCQFMHAPTENHWAGVKRILRYLKGTLNFGLLFRHNTGSRLQAFSDSHLATNLRAYSDLDWAGCPIDRRSTGGYAIYLGSNLISWSARKQQTVSRSSTESEYKAIADTVAELIWLKSLLHELGLDTKAPTLWCDNLGATYLSANPVFHARTKHVEVDYHFVREQVTQGKLNVKFISTDDQIADVLRSPCPHKDLSFYGPSCRSFPALNLRGNVRLSYS</sequence>
<keyword evidence="3" id="KW-0677">Repeat</keyword>
<keyword evidence="5" id="KW-0645">Protease</keyword>
<evidence type="ECO:0000256" key="2">
    <source>
        <dbReference type="ARBA" id="ARBA00022614"/>
    </source>
</evidence>
<dbReference type="FunFam" id="1.10.10.10:FF:000322">
    <property type="entry name" value="Probable disease resistance protein At1g63360"/>
    <property type="match status" value="1"/>
</dbReference>
<keyword evidence="11" id="KW-1185">Reference proteome</keyword>
<protein>
    <recommendedName>
        <fullName evidence="9">Integrase catalytic domain-containing protein</fullName>
    </recommendedName>
</protein>
<dbReference type="Proteomes" id="UP001172457">
    <property type="component" value="Chromosome 6"/>
</dbReference>
<dbReference type="Gene3D" id="3.30.420.10">
    <property type="entry name" value="Ribonuclease H-like superfamily/Ribonuclease H"/>
    <property type="match status" value="1"/>
</dbReference>
<dbReference type="InterPro" id="IPR043502">
    <property type="entry name" value="DNA/RNA_pol_sf"/>
</dbReference>
<dbReference type="GO" id="GO:0051607">
    <property type="term" value="P:defense response to virus"/>
    <property type="evidence" value="ECO:0007669"/>
    <property type="project" value="UniProtKB-ARBA"/>
</dbReference>
<comment type="caution">
    <text evidence="10">The sequence shown here is derived from an EMBL/GenBank/DDBJ whole genome shotgun (WGS) entry which is preliminary data.</text>
</comment>
<gene>
    <name evidence="10" type="ORF">OSB04_023339</name>
</gene>
<feature type="domain" description="Integrase catalytic" evidence="9">
    <location>
        <begin position="1904"/>
        <end position="2077"/>
    </location>
</feature>